<dbReference type="SUPFAM" id="SSF57850">
    <property type="entry name" value="RING/U-box"/>
    <property type="match status" value="1"/>
</dbReference>
<dbReference type="GO" id="GO:0051087">
    <property type="term" value="F:protein-folding chaperone binding"/>
    <property type="evidence" value="ECO:0007669"/>
    <property type="project" value="TreeGrafter"/>
</dbReference>
<dbReference type="PANTHER" id="PTHR46803:SF2">
    <property type="entry name" value="E3 UBIQUITIN-PROTEIN LIGASE CHIP"/>
    <property type="match status" value="1"/>
</dbReference>
<dbReference type="SMART" id="SM00504">
    <property type="entry name" value="Ubox"/>
    <property type="match status" value="1"/>
</dbReference>
<dbReference type="PANTHER" id="PTHR46803">
    <property type="entry name" value="E3 UBIQUITIN-PROTEIN LIGASE CHIP"/>
    <property type="match status" value="1"/>
</dbReference>
<gene>
    <name evidence="8" type="ORF">SteCoe_18314</name>
</gene>
<evidence type="ECO:0000256" key="1">
    <source>
        <dbReference type="ARBA" id="ARBA00000900"/>
    </source>
</evidence>
<keyword evidence="4" id="KW-0677">Repeat</keyword>
<sequence length="272" mass="31416">MGSCFCVKGDAEDKAIIGNSEEFKCEGNAFFREGKYEDAIAKYSKAIKINSSVSVYFSNRGLCYYKLKKYSNSFDDGYAAYKLDKENFKGIFLCIKSKVAQSLNFSSESLNQLNESIVFFQYLETLPVSVLTNSLTEYIKNLKTKILELKPIIEKNHRKNIMENYYKPILPKNIYEKVNKFMVKSSKPMESLMCPLTLEFFDNPVVISSGNTYENKMIENLIQLNKLQDPLNRKSFSQTAIYYNKSVKSAIQWYTHNYPEIASMSDNKDLDF</sequence>
<dbReference type="GO" id="GO:0006515">
    <property type="term" value="P:protein quality control for misfolded or incompletely synthesized proteins"/>
    <property type="evidence" value="ECO:0007669"/>
    <property type="project" value="TreeGrafter"/>
</dbReference>
<accession>A0A1R2BXD6</accession>
<dbReference type="GO" id="GO:0000209">
    <property type="term" value="P:protein polyubiquitination"/>
    <property type="evidence" value="ECO:0007669"/>
    <property type="project" value="TreeGrafter"/>
</dbReference>
<dbReference type="InterPro" id="IPR019734">
    <property type="entry name" value="TPR_rpt"/>
</dbReference>
<evidence type="ECO:0000259" key="7">
    <source>
        <dbReference type="SMART" id="SM00504"/>
    </source>
</evidence>
<keyword evidence="3" id="KW-0808">Transferase</keyword>
<dbReference type="GO" id="GO:0045862">
    <property type="term" value="P:positive regulation of proteolysis"/>
    <property type="evidence" value="ECO:0007669"/>
    <property type="project" value="TreeGrafter"/>
</dbReference>
<dbReference type="SMART" id="SM00028">
    <property type="entry name" value="TPR"/>
    <property type="match status" value="2"/>
</dbReference>
<dbReference type="GO" id="GO:0061630">
    <property type="term" value="F:ubiquitin protein ligase activity"/>
    <property type="evidence" value="ECO:0007669"/>
    <property type="project" value="UniProtKB-EC"/>
</dbReference>
<dbReference type="Proteomes" id="UP000187209">
    <property type="component" value="Unassembled WGS sequence"/>
</dbReference>
<evidence type="ECO:0000256" key="3">
    <source>
        <dbReference type="ARBA" id="ARBA00022679"/>
    </source>
</evidence>
<proteinExistence type="predicted"/>
<evidence type="ECO:0000256" key="5">
    <source>
        <dbReference type="ARBA" id="ARBA00022786"/>
    </source>
</evidence>
<dbReference type="InterPro" id="IPR003613">
    <property type="entry name" value="Ubox_domain"/>
</dbReference>
<dbReference type="OrthoDB" id="273087at2759"/>
<dbReference type="Pfam" id="PF13414">
    <property type="entry name" value="TPR_11"/>
    <property type="match status" value="1"/>
</dbReference>
<dbReference type="GO" id="GO:0043161">
    <property type="term" value="P:proteasome-mediated ubiquitin-dependent protein catabolic process"/>
    <property type="evidence" value="ECO:0007669"/>
    <property type="project" value="TreeGrafter"/>
</dbReference>
<dbReference type="EMBL" id="MPUH01000387">
    <property type="protein sequence ID" value="OMJ81257.1"/>
    <property type="molecule type" value="Genomic_DNA"/>
</dbReference>
<keyword evidence="6" id="KW-0802">TPR repeat</keyword>
<dbReference type="GO" id="GO:0071218">
    <property type="term" value="P:cellular response to misfolded protein"/>
    <property type="evidence" value="ECO:0007669"/>
    <property type="project" value="TreeGrafter"/>
</dbReference>
<organism evidence="8 9">
    <name type="scientific">Stentor coeruleus</name>
    <dbReference type="NCBI Taxonomy" id="5963"/>
    <lineage>
        <taxon>Eukaryota</taxon>
        <taxon>Sar</taxon>
        <taxon>Alveolata</taxon>
        <taxon>Ciliophora</taxon>
        <taxon>Postciliodesmatophora</taxon>
        <taxon>Heterotrichea</taxon>
        <taxon>Heterotrichida</taxon>
        <taxon>Stentoridae</taxon>
        <taxon>Stentor</taxon>
    </lineage>
</organism>
<keyword evidence="9" id="KW-1185">Reference proteome</keyword>
<dbReference type="SUPFAM" id="SSF48452">
    <property type="entry name" value="TPR-like"/>
    <property type="match status" value="1"/>
</dbReference>
<dbReference type="PROSITE" id="PS50005">
    <property type="entry name" value="TPR"/>
    <property type="match status" value="1"/>
</dbReference>
<dbReference type="Gene3D" id="1.25.40.10">
    <property type="entry name" value="Tetratricopeptide repeat domain"/>
    <property type="match status" value="1"/>
</dbReference>
<dbReference type="EC" id="2.3.2.27" evidence="2"/>
<evidence type="ECO:0000256" key="6">
    <source>
        <dbReference type="PROSITE-ProRule" id="PRU00339"/>
    </source>
</evidence>
<feature type="domain" description="U-box" evidence="7">
    <location>
        <begin position="191"/>
        <end position="254"/>
    </location>
</feature>
<evidence type="ECO:0000313" key="9">
    <source>
        <dbReference type="Proteomes" id="UP000187209"/>
    </source>
</evidence>
<feature type="repeat" description="TPR" evidence="6">
    <location>
        <begin position="20"/>
        <end position="53"/>
    </location>
</feature>
<name>A0A1R2BXD6_9CILI</name>
<comment type="caution">
    <text evidence="8">The sequence shown here is derived from an EMBL/GenBank/DDBJ whole genome shotgun (WGS) entry which is preliminary data.</text>
</comment>
<evidence type="ECO:0000313" key="8">
    <source>
        <dbReference type="EMBL" id="OMJ81257.1"/>
    </source>
</evidence>
<reference evidence="8 9" key="1">
    <citation type="submission" date="2016-11" db="EMBL/GenBank/DDBJ databases">
        <title>The macronuclear genome of Stentor coeruleus: a giant cell with tiny introns.</title>
        <authorList>
            <person name="Slabodnick M."/>
            <person name="Ruby J.G."/>
            <person name="Reiff S.B."/>
            <person name="Swart E.C."/>
            <person name="Gosai S."/>
            <person name="Prabakaran S."/>
            <person name="Witkowska E."/>
            <person name="Larue G.E."/>
            <person name="Fisher S."/>
            <person name="Freeman R.M."/>
            <person name="Gunawardena J."/>
            <person name="Chu W."/>
            <person name="Stover N.A."/>
            <person name="Gregory B.D."/>
            <person name="Nowacki M."/>
            <person name="Derisi J."/>
            <person name="Roy S.W."/>
            <person name="Marshall W.F."/>
            <person name="Sood P."/>
        </authorList>
    </citation>
    <scope>NUCLEOTIDE SEQUENCE [LARGE SCALE GENOMIC DNA]</scope>
    <source>
        <strain evidence="8">WM001</strain>
    </source>
</reference>
<evidence type="ECO:0000256" key="4">
    <source>
        <dbReference type="ARBA" id="ARBA00022737"/>
    </source>
</evidence>
<dbReference type="InterPro" id="IPR013083">
    <property type="entry name" value="Znf_RING/FYVE/PHD"/>
</dbReference>
<dbReference type="InterPro" id="IPR011990">
    <property type="entry name" value="TPR-like_helical_dom_sf"/>
</dbReference>
<dbReference type="Pfam" id="PF04564">
    <property type="entry name" value="U-box"/>
    <property type="match status" value="1"/>
</dbReference>
<keyword evidence="5" id="KW-0833">Ubl conjugation pathway</keyword>
<evidence type="ECO:0000256" key="2">
    <source>
        <dbReference type="ARBA" id="ARBA00012483"/>
    </source>
</evidence>
<comment type="catalytic activity">
    <reaction evidence="1">
        <text>S-ubiquitinyl-[E2 ubiquitin-conjugating enzyme]-L-cysteine + [acceptor protein]-L-lysine = [E2 ubiquitin-conjugating enzyme]-L-cysteine + N(6)-ubiquitinyl-[acceptor protein]-L-lysine.</text>
        <dbReference type="EC" id="2.3.2.27"/>
    </reaction>
</comment>
<dbReference type="AlphaFoldDB" id="A0A1R2BXD6"/>
<dbReference type="GO" id="GO:0005737">
    <property type="term" value="C:cytoplasm"/>
    <property type="evidence" value="ECO:0007669"/>
    <property type="project" value="TreeGrafter"/>
</dbReference>
<dbReference type="Gene3D" id="3.30.40.10">
    <property type="entry name" value="Zinc/RING finger domain, C3HC4 (zinc finger)"/>
    <property type="match status" value="1"/>
</dbReference>
<protein>
    <recommendedName>
        <fullName evidence="2">RING-type E3 ubiquitin transferase</fullName>
        <ecNumber evidence="2">2.3.2.27</ecNumber>
    </recommendedName>
</protein>